<name>H2BYZ8_GILLR</name>
<dbReference type="PRINTS" id="PR00111">
    <property type="entry name" value="ABHYDROLASE"/>
</dbReference>
<keyword evidence="1 3" id="KW-0378">Hydrolase</keyword>
<gene>
    <name evidence="3" type="ORF">Gilli_2729</name>
</gene>
<dbReference type="HOGENOM" id="CLU_020336_53_1_10"/>
<protein>
    <submittedName>
        <fullName evidence="3">Alpha/beta hydrolase fold containing protein</fullName>
    </submittedName>
</protein>
<dbReference type="InterPro" id="IPR000073">
    <property type="entry name" value="AB_hydrolase_1"/>
</dbReference>
<dbReference type="STRING" id="865937.Gilli_2729"/>
<dbReference type="AlphaFoldDB" id="H2BYZ8"/>
<dbReference type="Proteomes" id="UP000003844">
    <property type="component" value="Unassembled WGS sequence"/>
</dbReference>
<dbReference type="Gene3D" id="3.40.50.1820">
    <property type="entry name" value="alpha/beta hydrolase"/>
    <property type="match status" value="1"/>
</dbReference>
<dbReference type="PANTHER" id="PTHR46118">
    <property type="entry name" value="PROTEIN ABHD11"/>
    <property type="match status" value="1"/>
</dbReference>
<dbReference type="Pfam" id="PF00561">
    <property type="entry name" value="Abhydrolase_1"/>
    <property type="match status" value="1"/>
</dbReference>
<evidence type="ECO:0000313" key="3">
    <source>
        <dbReference type="EMBL" id="EHQ03343.1"/>
    </source>
</evidence>
<feature type="domain" description="AB hydrolase-1" evidence="2">
    <location>
        <begin position="13"/>
        <end position="242"/>
    </location>
</feature>
<dbReference type="PANTHER" id="PTHR46118:SF4">
    <property type="entry name" value="PROTEIN ABHD11"/>
    <property type="match status" value="1"/>
</dbReference>
<accession>H2BYZ8</accession>
<dbReference type="SUPFAM" id="SSF53474">
    <property type="entry name" value="alpha/beta-Hydrolases"/>
    <property type="match status" value="1"/>
</dbReference>
<sequence>MINLHSAILGEGKPLLILHGFLGMGDNWKTLGNKFAEAGFQVHLLDLRNHGRSPHHDEMNYEVMANDINEYCTLNNLKNIFLLGHSMGGKVAMQAAGTFPDLVEKLIIVDISPKYYTPHHQQIMEGLATLDKAKLTSRSEAEELLERFIKDDGTRLFLLKNLYWKTKGKLALRLNLEVLNDKIEEVGKALPAEINFEKPTLFIKGEKSGYITKDDEDLILGHFPNTEIVSIPGAGHWVHAEKMPEFYSEVMRFME</sequence>
<reference evidence="4" key="1">
    <citation type="journal article" date="2012" name="Stand. Genomic Sci.">
        <title>Genome sequence of the Antarctic rhodopsins-containing flavobacterium Gillisia limnaea type strain (R-8282(T)).</title>
        <authorList>
            <person name="Riedel T."/>
            <person name="Held B."/>
            <person name="Nolan M."/>
            <person name="Lucas S."/>
            <person name="Lapidus A."/>
            <person name="Tice H."/>
            <person name="Del Rio T.G."/>
            <person name="Cheng J.F."/>
            <person name="Han C."/>
            <person name="Tapia R."/>
            <person name="Goodwin L.A."/>
            <person name="Pitluck S."/>
            <person name="Liolios K."/>
            <person name="Mavromatis K."/>
            <person name="Pagani I."/>
            <person name="Ivanova N."/>
            <person name="Mikhailova N."/>
            <person name="Pati A."/>
            <person name="Chen A."/>
            <person name="Palaniappan K."/>
            <person name="Land M."/>
            <person name="Rohde M."/>
            <person name="Tindall B.J."/>
            <person name="Detter J.C."/>
            <person name="Goker M."/>
            <person name="Bristow J."/>
            <person name="Eisen J.A."/>
            <person name="Markowitz V."/>
            <person name="Hugenholtz P."/>
            <person name="Kyrpides N.C."/>
            <person name="Klenk H.P."/>
            <person name="Woyke T."/>
        </authorList>
    </citation>
    <scope>NUCLEOTIDE SEQUENCE [LARGE SCALE GENOMIC DNA]</scope>
    <source>
        <strain evidence="4">DSM 15749 / LMG 21470 / R-8282</strain>
    </source>
</reference>
<evidence type="ECO:0000256" key="1">
    <source>
        <dbReference type="ARBA" id="ARBA00022801"/>
    </source>
</evidence>
<dbReference type="RefSeq" id="WP_006989649.1">
    <property type="nucleotide sequence ID" value="NZ_JH594606.1"/>
</dbReference>
<dbReference type="EMBL" id="JH594606">
    <property type="protein sequence ID" value="EHQ03343.1"/>
    <property type="molecule type" value="Genomic_DNA"/>
</dbReference>
<organism evidence="3 4">
    <name type="scientific">Gillisia limnaea (strain DSM 15749 / LMG 21470 / R-8282)</name>
    <dbReference type="NCBI Taxonomy" id="865937"/>
    <lineage>
        <taxon>Bacteria</taxon>
        <taxon>Pseudomonadati</taxon>
        <taxon>Bacteroidota</taxon>
        <taxon>Flavobacteriia</taxon>
        <taxon>Flavobacteriales</taxon>
        <taxon>Flavobacteriaceae</taxon>
        <taxon>Gillisia</taxon>
    </lineage>
</organism>
<dbReference type="GO" id="GO:0016787">
    <property type="term" value="F:hydrolase activity"/>
    <property type="evidence" value="ECO:0007669"/>
    <property type="project" value="UniProtKB-KW"/>
</dbReference>
<evidence type="ECO:0000313" key="4">
    <source>
        <dbReference type="Proteomes" id="UP000003844"/>
    </source>
</evidence>
<proteinExistence type="predicted"/>
<evidence type="ECO:0000259" key="2">
    <source>
        <dbReference type="Pfam" id="PF00561"/>
    </source>
</evidence>
<dbReference type="InterPro" id="IPR029058">
    <property type="entry name" value="AB_hydrolase_fold"/>
</dbReference>
<keyword evidence="4" id="KW-1185">Reference proteome</keyword>
<dbReference type="eggNOG" id="COG0596">
    <property type="taxonomic scope" value="Bacteria"/>
</dbReference>